<reference evidence="2 3" key="1">
    <citation type="submission" date="2012-05" db="EMBL/GenBank/DDBJ databases">
        <title>Recombination and specialization in a pathogen metapopulation.</title>
        <authorList>
            <person name="Gardiner A."/>
            <person name="Kemen E."/>
            <person name="Schultz-Larsen T."/>
            <person name="MacLean D."/>
            <person name="Van Oosterhout C."/>
            <person name="Jones J.D.G."/>
        </authorList>
    </citation>
    <scope>NUCLEOTIDE SEQUENCE [LARGE SCALE GENOMIC DNA]</scope>
    <source>
        <strain evidence="2 3">Ac Nc2</strain>
    </source>
</reference>
<dbReference type="InParanoid" id="A0A024G3U1"/>
<comment type="caution">
    <text evidence="2">The sequence shown here is derived from an EMBL/GenBank/DDBJ whole genome shotgun (WGS) entry which is preliminary data.</text>
</comment>
<evidence type="ECO:0000313" key="2">
    <source>
        <dbReference type="EMBL" id="CCI41242.1"/>
    </source>
</evidence>
<protein>
    <submittedName>
        <fullName evidence="2">Uncharacterized protein</fullName>
    </submittedName>
</protein>
<evidence type="ECO:0000313" key="3">
    <source>
        <dbReference type="Proteomes" id="UP000053237"/>
    </source>
</evidence>
<sequence>MEIRRILCFSATAAMLFCVVEGERTQPPAKESEEMTSEPNSNAEFSGIAPYGAPNMLPPYMANSFGSYPYGSGYGLNNQYPVSPIRSPIATPSIYGQYNPFGQPPIPQNRYLPSPFGGAFNPYSGYPNQGLGFGFDFGCTPVSVQGDATYCVQGPGAKRWAIVVQTSQAIVGDTSAFSGHIRNALRSGLLGAAGCDYGADTINP</sequence>
<organism evidence="2 3">
    <name type="scientific">Albugo candida</name>
    <dbReference type="NCBI Taxonomy" id="65357"/>
    <lineage>
        <taxon>Eukaryota</taxon>
        <taxon>Sar</taxon>
        <taxon>Stramenopiles</taxon>
        <taxon>Oomycota</taxon>
        <taxon>Peronosporomycetes</taxon>
        <taxon>Albuginales</taxon>
        <taxon>Albuginaceae</taxon>
        <taxon>Albugo</taxon>
    </lineage>
</organism>
<gene>
    <name evidence="2" type="ORF">BN9_020260</name>
</gene>
<dbReference type="Proteomes" id="UP000053237">
    <property type="component" value="Unassembled WGS sequence"/>
</dbReference>
<dbReference type="EMBL" id="CAIX01000016">
    <property type="protein sequence ID" value="CCI41242.1"/>
    <property type="molecule type" value="Genomic_DNA"/>
</dbReference>
<dbReference type="AlphaFoldDB" id="A0A024G3U1"/>
<keyword evidence="3" id="KW-1185">Reference proteome</keyword>
<name>A0A024G3U1_9STRA</name>
<proteinExistence type="predicted"/>
<evidence type="ECO:0000256" key="1">
    <source>
        <dbReference type="SAM" id="SignalP"/>
    </source>
</evidence>
<feature type="signal peptide" evidence="1">
    <location>
        <begin position="1"/>
        <end position="22"/>
    </location>
</feature>
<keyword evidence="1" id="KW-0732">Signal</keyword>
<accession>A0A024G3U1</accession>
<feature type="chain" id="PRO_5001532158" evidence="1">
    <location>
        <begin position="23"/>
        <end position="204"/>
    </location>
</feature>